<evidence type="ECO:0000256" key="3">
    <source>
        <dbReference type="ARBA" id="ARBA00038050"/>
    </source>
</evidence>
<evidence type="ECO:0000256" key="4">
    <source>
        <dbReference type="ARBA" id="ARBA00048707"/>
    </source>
</evidence>
<dbReference type="Pfam" id="PF00069">
    <property type="entry name" value="Pkinase"/>
    <property type="match status" value="1"/>
</dbReference>
<dbReference type="GO" id="GO:0004672">
    <property type="term" value="F:protein kinase activity"/>
    <property type="evidence" value="ECO:0007669"/>
    <property type="project" value="InterPro"/>
</dbReference>
<name>A0A0F7SWL1_PHARH</name>
<feature type="compositionally biased region" description="Low complexity" evidence="5">
    <location>
        <begin position="553"/>
        <end position="564"/>
    </location>
</feature>
<dbReference type="CDD" id="cd02430">
    <property type="entry name" value="PTH2"/>
    <property type="match status" value="1"/>
</dbReference>
<feature type="region of interest" description="Disordered" evidence="5">
    <location>
        <begin position="810"/>
        <end position="839"/>
    </location>
</feature>
<feature type="compositionally biased region" description="Low complexity" evidence="5">
    <location>
        <begin position="700"/>
        <end position="719"/>
    </location>
</feature>
<feature type="compositionally biased region" description="Acidic residues" evidence="5">
    <location>
        <begin position="1359"/>
        <end position="1368"/>
    </location>
</feature>
<dbReference type="GO" id="GO:0005524">
    <property type="term" value="F:ATP binding"/>
    <property type="evidence" value="ECO:0007669"/>
    <property type="project" value="InterPro"/>
</dbReference>
<dbReference type="Pfam" id="PF01981">
    <property type="entry name" value="PTH2"/>
    <property type="match status" value="1"/>
</dbReference>
<feature type="region of interest" description="Disordered" evidence="5">
    <location>
        <begin position="32"/>
        <end position="100"/>
    </location>
</feature>
<feature type="region of interest" description="Disordered" evidence="5">
    <location>
        <begin position="700"/>
        <end position="737"/>
    </location>
</feature>
<evidence type="ECO:0000259" key="6">
    <source>
        <dbReference type="PROSITE" id="PS50011"/>
    </source>
</evidence>
<evidence type="ECO:0000256" key="1">
    <source>
        <dbReference type="ARBA" id="ARBA00013260"/>
    </source>
</evidence>
<sequence>MAQTSSIVATALLSLTLGYWIGVGNSLSFQRDRSVSSAPENDEVVGSAKPKEGTTPSSNDEDESKLRQVTIEQEEEIVESDDEEDDESEDESEDEDRPLEGLNTVQAGFMEECKMVLVVRTDLKMTKGKIAAQCGHATLACYRTLLASNPTLLKHWERTGQAKIALQVNSEDELLLLQAVAQSLNVCARDICDAGRTQIAAGSRTVLGVGPAPVSLINQSFSRTSSSSIVTHDPSVLDDTLTLPSTTLDSSAHHFHSFSAVRRKLDFRATIGTDDSSSEEETERCASPLSARNERTSRMQKTSVMLVDPASTVASPLDSLPTASRTSQPIGLSKTVGYAHTRNNSSTSTLRTFQSIRPRSSSKLGTDRSNGLSDITFGTGFNAPSPPATSSPSMHASSSTSDLAFNLREQLSPTGPPSPKRSRSSSVATVVEDKENMLASSLPPSFRSRRTSPRPVFLPSSSSTSYMSGSCPKPQQIQRLIGPSPGKPVGSGFRDSQMGSPESQQIEMSFEDAKPSPDAFKVSLVKKGQDGSAKKSMQRSPLTPNPKINFQRKFSSSSLPSPKFNEFPFFSDEASPQPTRRTINPLSHSCSKPSTSSNLVHSSSVLSTDHPRVKHLSASWSGLATRAEGQETDIDDSPHLHRGPSFEEAILNDFRLRSPVRRTDLFPSSSSASSFSSVTSTPFRPSRLFFPNSPAAGEFSTALNSSSGDSASSSPLRPSHGCRTTQPVIIDRSDSESNPDSLVGLGFNFPISTFGTPDVSSPTSASFISGGGDGGKRLKRKGEAVMDAPRLPSRAAFEFAQPTLTCVSLTSESPTSNFQSSGDEREQGGHQRPGMARRPKLQRAMVNLFEKRFECVDKLGQGNGGVVWSVRERETGTEGAVKISTIFSGLRDRIRHAEELDILRSISSNIEPHHPNILPLHAGWEENGRLYLHTPLFQSGDLSTFLASLVYTPSGSSFVPFVHQTTNSTGGLDESRAWKLLASLASALAHVHSMDIIHLDIKPSNVLIDGEGEVVLADWGHSTRWPRIAPREILKGSNLAGWESMDEPAAGPAMGSSGGGAFGFSEVSPSRTELMDWEREGDRDYLSAEGVRGIVGKEGDIFSLGLLMLEAITNIVPPTCGDPWHRLRTDDFSDLEDSLGLSHVPSPSGFPSTRLFHTFSTFTSTSDDSMHTLDSVPLVTPGASYFPSTFLDVDQMKPSLMGTPLDAKSWGSEPMVALVKQMMASDPSVRPTAGGLLSHFVVRSAKDLMDAGRKERAGSTEPGTPFLFKQPSFSGYVNGMTIAAAAPPHSGWSFDRASPSINSPVLLSSAGPSLIPEPETFLACVLGRQPNRTGSFIPAQVLTSFSGVRIRDPSREIDLIDDEDDDEGTREGRSGMQVDK</sequence>
<feature type="compositionally biased region" description="Polar residues" evidence="5">
    <location>
        <begin position="497"/>
        <end position="507"/>
    </location>
</feature>
<comment type="similarity">
    <text evidence="3">Belongs to the PTH2 family.</text>
</comment>
<dbReference type="PROSITE" id="PS50011">
    <property type="entry name" value="PROTEIN_KINASE_DOM"/>
    <property type="match status" value="1"/>
</dbReference>
<feature type="compositionally biased region" description="Low complexity" evidence="5">
    <location>
        <begin position="341"/>
        <end position="352"/>
    </location>
</feature>
<dbReference type="EMBL" id="LN483332">
    <property type="protein sequence ID" value="CED85025.1"/>
    <property type="molecule type" value="Genomic_DNA"/>
</dbReference>
<evidence type="ECO:0000313" key="7">
    <source>
        <dbReference type="EMBL" id="CED85025.1"/>
    </source>
</evidence>
<dbReference type="SMART" id="SM00220">
    <property type="entry name" value="S_TKc"/>
    <property type="match status" value="1"/>
</dbReference>
<dbReference type="PANTHER" id="PTHR12649:SF11">
    <property type="entry name" value="PEPTIDYL-TRNA HYDROLASE 2, MITOCHONDRIAL"/>
    <property type="match status" value="1"/>
</dbReference>
<dbReference type="SUPFAM" id="SSF102462">
    <property type="entry name" value="Peptidyl-tRNA hydrolase II"/>
    <property type="match status" value="1"/>
</dbReference>
<keyword evidence="2" id="KW-0378">Hydrolase</keyword>
<feature type="compositionally biased region" description="Polar residues" evidence="5">
    <location>
        <begin position="353"/>
        <end position="373"/>
    </location>
</feature>
<dbReference type="InterPro" id="IPR002833">
    <property type="entry name" value="PTH2"/>
</dbReference>
<dbReference type="PANTHER" id="PTHR12649">
    <property type="entry name" value="PEPTIDYL-TRNA HYDROLASE 2"/>
    <property type="match status" value="1"/>
</dbReference>
<dbReference type="FunFam" id="3.40.1490.10:FF:000001">
    <property type="entry name" value="Peptidyl-tRNA hydrolase 2"/>
    <property type="match status" value="1"/>
</dbReference>
<evidence type="ECO:0000256" key="5">
    <source>
        <dbReference type="SAM" id="MobiDB-lite"/>
    </source>
</evidence>
<dbReference type="EC" id="3.1.1.29" evidence="1"/>
<dbReference type="GO" id="GO:0004045">
    <property type="term" value="F:peptidyl-tRNA hydrolase activity"/>
    <property type="evidence" value="ECO:0007669"/>
    <property type="project" value="UniProtKB-EC"/>
</dbReference>
<feature type="compositionally biased region" description="Acidic residues" evidence="5">
    <location>
        <begin position="72"/>
        <end position="97"/>
    </location>
</feature>
<dbReference type="InterPro" id="IPR023476">
    <property type="entry name" value="Pep_tRNA_hydro_II_dom_sf"/>
</dbReference>
<feature type="region of interest" description="Disordered" evidence="5">
    <location>
        <begin position="314"/>
        <end position="513"/>
    </location>
</feature>
<feature type="compositionally biased region" description="Basic and acidic residues" evidence="5">
    <location>
        <begin position="1369"/>
        <end position="1380"/>
    </location>
</feature>
<dbReference type="InterPro" id="IPR011009">
    <property type="entry name" value="Kinase-like_dom_sf"/>
</dbReference>
<feature type="domain" description="Protein kinase" evidence="6">
    <location>
        <begin position="853"/>
        <end position="1242"/>
    </location>
</feature>
<dbReference type="SUPFAM" id="SSF56112">
    <property type="entry name" value="Protein kinase-like (PK-like)"/>
    <property type="match status" value="1"/>
</dbReference>
<comment type="catalytic activity">
    <reaction evidence="4">
        <text>an N-acyl-L-alpha-aminoacyl-tRNA + H2O = an N-acyl-L-amino acid + a tRNA + H(+)</text>
        <dbReference type="Rhea" id="RHEA:54448"/>
        <dbReference type="Rhea" id="RHEA-COMP:10123"/>
        <dbReference type="Rhea" id="RHEA-COMP:13883"/>
        <dbReference type="ChEBI" id="CHEBI:15377"/>
        <dbReference type="ChEBI" id="CHEBI:15378"/>
        <dbReference type="ChEBI" id="CHEBI:59874"/>
        <dbReference type="ChEBI" id="CHEBI:78442"/>
        <dbReference type="ChEBI" id="CHEBI:138191"/>
        <dbReference type="EC" id="3.1.1.29"/>
    </reaction>
</comment>
<feature type="region of interest" description="Disordered" evidence="5">
    <location>
        <begin position="526"/>
        <end position="606"/>
    </location>
</feature>
<feature type="compositionally biased region" description="Low complexity" evidence="5">
    <location>
        <begin position="460"/>
        <end position="470"/>
    </location>
</feature>
<organism evidence="7">
    <name type="scientific">Phaffia rhodozyma</name>
    <name type="common">Yeast</name>
    <name type="synonym">Xanthophyllomyces dendrorhous</name>
    <dbReference type="NCBI Taxonomy" id="264483"/>
    <lineage>
        <taxon>Eukaryota</taxon>
        <taxon>Fungi</taxon>
        <taxon>Dikarya</taxon>
        <taxon>Basidiomycota</taxon>
        <taxon>Agaricomycotina</taxon>
        <taxon>Tremellomycetes</taxon>
        <taxon>Cystofilobasidiales</taxon>
        <taxon>Mrakiaceae</taxon>
        <taxon>Phaffia</taxon>
    </lineage>
</organism>
<dbReference type="Gene3D" id="1.10.510.10">
    <property type="entry name" value="Transferase(Phosphotransferase) domain 1"/>
    <property type="match status" value="1"/>
</dbReference>
<dbReference type="InterPro" id="IPR008271">
    <property type="entry name" value="Ser/Thr_kinase_AS"/>
</dbReference>
<dbReference type="Gene3D" id="3.40.1490.10">
    <property type="entry name" value="Bit1"/>
    <property type="match status" value="1"/>
</dbReference>
<dbReference type="NCBIfam" id="TIGR00283">
    <property type="entry name" value="arch_pth2"/>
    <property type="match status" value="1"/>
</dbReference>
<reference evidence="7" key="1">
    <citation type="submission" date="2014-08" db="EMBL/GenBank/DDBJ databases">
        <authorList>
            <person name="Sharma Rahul"/>
            <person name="Thines Marco"/>
        </authorList>
    </citation>
    <scope>NUCLEOTIDE SEQUENCE</scope>
</reference>
<proteinExistence type="inferred from homology"/>
<feature type="compositionally biased region" description="Polar residues" evidence="5">
    <location>
        <begin position="538"/>
        <end position="548"/>
    </location>
</feature>
<evidence type="ECO:0000256" key="2">
    <source>
        <dbReference type="ARBA" id="ARBA00022801"/>
    </source>
</evidence>
<dbReference type="PROSITE" id="PS00108">
    <property type="entry name" value="PROTEIN_KINASE_ST"/>
    <property type="match status" value="1"/>
</dbReference>
<feature type="region of interest" description="Disordered" evidence="5">
    <location>
        <begin position="1353"/>
        <end position="1380"/>
    </location>
</feature>
<feature type="compositionally biased region" description="Polar residues" evidence="5">
    <location>
        <begin position="574"/>
        <end position="593"/>
    </location>
</feature>
<feature type="region of interest" description="Disordered" evidence="5">
    <location>
        <begin position="273"/>
        <end position="300"/>
    </location>
</feature>
<dbReference type="Gene3D" id="3.30.200.20">
    <property type="entry name" value="Phosphorylase Kinase, domain 1"/>
    <property type="match status" value="1"/>
</dbReference>
<dbReference type="InterPro" id="IPR000719">
    <property type="entry name" value="Prot_kinase_dom"/>
</dbReference>
<feature type="compositionally biased region" description="Low complexity" evidence="5">
    <location>
        <begin position="594"/>
        <end position="606"/>
    </location>
</feature>
<feature type="compositionally biased region" description="Low complexity" evidence="5">
    <location>
        <begin position="390"/>
        <end position="401"/>
    </location>
</feature>
<protein>
    <recommendedName>
        <fullName evidence="1">peptidyl-tRNA hydrolase</fullName>
        <ecNumber evidence="1">3.1.1.29</ecNumber>
    </recommendedName>
</protein>
<feature type="compositionally biased region" description="Polar residues" evidence="5">
    <location>
        <begin position="321"/>
        <end position="330"/>
    </location>
</feature>
<feature type="compositionally biased region" description="Polar residues" evidence="5">
    <location>
        <begin position="810"/>
        <end position="821"/>
    </location>
</feature>
<accession>A0A0F7SWL1</accession>
<dbReference type="GO" id="GO:0005829">
    <property type="term" value="C:cytosol"/>
    <property type="evidence" value="ECO:0007669"/>
    <property type="project" value="TreeGrafter"/>
</dbReference>